<accession>A0A8S1XV31</accession>
<dbReference type="Proteomes" id="UP000689195">
    <property type="component" value="Unassembled WGS sequence"/>
</dbReference>
<comment type="caution">
    <text evidence="2">The sequence shown here is derived from an EMBL/GenBank/DDBJ whole genome shotgun (WGS) entry which is preliminary data.</text>
</comment>
<dbReference type="EMBL" id="CAJJDO010000137">
    <property type="protein sequence ID" value="CAD8204358.1"/>
    <property type="molecule type" value="Genomic_DNA"/>
</dbReference>
<evidence type="ECO:0000313" key="3">
    <source>
        <dbReference type="Proteomes" id="UP000689195"/>
    </source>
</evidence>
<organism evidence="2 3">
    <name type="scientific">Paramecium pentaurelia</name>
    <dbReference type="NCBI Taxonomy" id="43138"/>
    <lineage>
        <taxon>Eukaryota</taxon>
        <taxon>Sar</taxon>
        <taxon>Alveolata</taxon>
        <taxon>Ciliophora</taxon>
        <taxon>Intramacronucleata</taxon>
        <taxon>Oligohymenophorea</taxon>
        <taxon>Peniculida</taxon>
        <taxon>Parameciidae</taxon>
        <taxon>Paramecium</taxon>
    </lineage>
</organism>
<keyword evidence="1" id="KW-1133">Transmembrane helix</keyword>
<reference evidence="2" key="1">
    <citation type="submission" date="2021-01" db="EMBL/GenBank/DDBJ databases">
        <authorList>
            <consortium name="Genoscope - CEA"/>
            <person name="William W."/>
        </authorList>
    </citation>
    <scope>NUCLEOTIDE SEQUENCE</scope>
</reference>
<keyword evidence="1" id="KW-0812">Transmembrane</keyword>
<evidence type="ECO:0000256" key="1">
    <source>
        <dbReference type="SAM" id="Phobius"/>
    </source>
</evidence>
<keyword evidence="1" id="KW-0472">Membrane</keyword>
<evidence type="ECO:0000313" key="2">
    <source>
        <dbReference type="EMBL" id="CAD8204358.1"/>
    </source>
</evidence>
<gene>
    <name evidence="2" type="ORF">PPENT_87.1.T1370024</name>
</gene>
<keyword evidence="3" id="KW-1185">Reference proteome</keyword>
<dbReference type="AlphaFoldDB" id="A0A8S1XV31"/>
<proteinExistence type="predicted"/>
<sequence>MFASSTPRVTTQRTITFIQYFYNAYLFIAIDLLGVMLQVIW</sequence>
<protein>
    <submittedName>
        <fullName evidence="2">Uncharacterized protein</fullName>
    </submittedName>
</protein>
<feature type="transmembrane region" description="Helical" evidence="1">
    <location>
        <begin position="20"/>
        <end position="40"/>
    </location>
</feature>
<name>A0A8S1XV31_9CILI</name>